<dbReference type="EMBL" id="LJRI01001363">
    <property type="protein sequence ID" value="KPY63891.1"/>
    <property type="molecule type" value="Genomic_DNA"/>
</dbReference>
<comment type="caution">
    <text evidence="1">The sequence shown here is derived from an EMBL/GenBank/DDBJ whole genome shotgun (WGS) entry which is preliminary data.</text>
</comment>
<name>A0A0Q0ALA0_PSESX</name>
<dbReference type="Proteomes" id="UP000050384">
    <property type="component" value="Unassembled WGS sequence"/>
</dbReference>
<evidence type="ECO:0000313" key="2">
    <source>
        <dbReference type="Proteomes" id="UP000050384"/>
    </source>
</evidence>
<sequence>MLAAALDITRANVGVVALQRSHQVVQRQLVGREFFRVGGYLVLLGETADGVDLGHTRHVAQLRLDNPVLDHSQVRRRVRRAVFFQRAVVGFDRPQKNLAEAGGNRPHHGIDAFGQLVLGNLQALAHQLARKEQVCAVFENHRDLGQARARQRAGLLQARQAGHVGFDGEGNPLLGLQR</sequence>
<evidence type="ECO:0000313" key="1">
    <source>
        <dbReference type="EMBL" id="KPY63891.1"/>
    </source>
</evidence>
<reference evidence="1 2" key="1">
    <citation type="submission" date="2015-09" db="EMBL/GenBank/DDBJ databases">
        <title>Genome announcement of multiple Pseudomonas syringae strains.</title>
        <authorList>
            <person name="Thakur S."/>
            <person name="Wang P.W."/>
            <person name="Gong Y."/>
            <person name="Weir B.S."/>
            <person name="Guttman D.S."/>
        </authorList>
    </citation>
    <scope>NUCLEOTIDE SEQUENCE [LARGE SCALE GENOMIC DNA]</scope>
    <source>
        <strain evidence="1 2">ICMP16929</strain>
    </source>
</reference>
<organism evidence="1 2">
    <name type="scientific">Pseudomonas syringae pv. spinaceae</name>
    <dbReference type="NCBI Taxonomy" id="264459"/>
    <lineage>
        <taxon>Bacteria</taxon>
        <taxon>Pseudomonadati</taxon>
        <taxon>Pseudomonadota</taxon>
        <taxon>Gammaproteobacteria</taxon>
        <taxon>Pseudomonadales</taxon>
        <taxon>Pseudomonadaceae</taxon>
        <taxon>Pseudomonas</taxon>
        <taxon>Pseudomonas syringae</taxon>
    </lineage>
</organism>
<proteinExistence type="predicted"/>
<protein>
    <submittedName>
        <fullName evidence="1">D,D-heptose 1,7-bisphosphate phosphatase</fullName>
    </submittedName>
</protein>
<accession>A0A0Q0ALA0</accession>
<gene>
    <name evidence="1" type="ORF">ALO94_201127</name>
</gene>
<dbReference type="AlphaFoldDB" id="A0A0Q0ALA0"/>